<dbReference type="Pfam" id="PF19127">
    <property type="entry name" value="Choline_bind_3"/>
    <property type="match status" value="1"/>
</dbReference>
<evidence type="ECO:0000256" key="4">
    <source>
        <dbReference type="ARBA" id="ARBA00022737"/>
    </source>
</evidence>
<dbReference type="SUPFAM" id="SSF53955">
    <property type="entry name" value="Lysozyme-like"/>
    <property type="match status" value="1"/>
</dbReference>
<dbReference type="PANTHER" id="PTHR38107:SF3">
    <property type="entry name" value="LYSOZYME RRRD-RELATED"/>
    <property type="match status" value="1"/>
</dbReference>
<dbReference type="GO" id="GO:0009253">
    <property type="term" value="P:peptidoglycan catabolic process"/>
    <property type="evidence" value="ECO:0007669"/>
    <property type="project" value="InterPro"/>
</dbReference>
<comment type="similarity">
    <text evidence="8">Belongs to the glycosyl hydrolase 24 family.</text>
</comment>
<dbReference type="InterPro" id="IPR023347">
    <property type="entry name" value="Lysozyme_dom_sf"/>
</dbReference>
<protein>
    <recommendedName>
        <fullName evidence="8">Lysozyme</fullName>
        <ecNumber evidence="8">3.2.1.17</ecNumber>
    </recommendedName>
</protein>
<keyword evidence="3 8" id="KW-0081">Bacteriolytic enzyme</keyword>
<dbReference type="SUPFAM" id="SSF69360">
    <property type="entry name" value="Cell wall binding repeat"/>
    <property type="match status" value="1"/>
</dbReference>
<keyword evidence="6" id="KW-1035">Host cytoplasm</keyword>
<dbReference type="Proteomes" id="UP000656077">
    <property type="component" value="Unassembled WGS sequence"/>
</dbReference>
<keyword evidence="5 8" id="KW-0378">Hydrolase</keyword>
<dbReference type="RefSeq" id="WP_160357673.1">
    <property type="nucleotide sequence ID" value="NZ_WSRQ01000001.1"/>
</dbReference>
<sequence length="261" mass="29450">MSNWKWCAIDSTGKIIKGWYKDNEKWYHLNEETGVMDTGWFQDKDSHWYYLDEVNGDMKTGWIQLNEIWYYLEPNSNGYQGSCYINCTATIDGKNYAFDKDGHMIENSCVSDNLFNFIKAFEGCYLKAYYCPSKVLTIGIGNTNPKWTSLGTITEEQALEAFKEDMKVFADGVDNLSINAGVSLNTYQREALISFGFNVGLGALKSSTLWKNICNGAIDPGTITENFARWNKGSGGVLPGLVKRRACEARLYLTGSYSTEI</sequence>
<dbReference type="InterPro" id="IPR018337">
    <property type="entry name" value="Cell_wall/Cho-bd_repeat"/>
</dbReference>
<dbReference type="InterPro" id="IPR034690">
    <property type="entry name" value="Endolysin_T4_type"/>
</dbReference>
<dbReference type="CDD" id="cd00737">
    <property type="entry name" value="lyz_endolysin_autolysin"/>
    <property type="match status" value="1"/>
</dbReference>
<gene>
    <name evidence="9" type="ORF">GKZ28_00745</name>
</gene>
<reference evidence="9" key="1">
    <citation type="submission" date="2019-12" db="EMBL/GenBank/DDBJ databases">
        <title>Microbes associate with the intestines of laboratory mice.</title>
        <authorList>
            <person name="Navarre W."/>
            <person name="Wong E."/>
        </authorList>
    </citation>
    <scope>NUCLEOTIDE SEQUENCE</scope>
    <source>
        <strain evidence="9">NM79_F5</strain>
    </source>
</reference>
<evidence type="ECO:0000256" key="2">
    <source>
        <dbReference type="ARBA" id="ARBA00022529"/>
    </source>
</evidence>
<keyword evidence="7 8" id="KW-0326">Glycosidase</keyword>
<evidence type="ECO:0000256" key="5">
    <source>
        <dbReference type="ARBA" id="ARBA00022801"/>
    </source>
</evidence>
<organism evidence="9 10">
    <name type="scientific">Clostridium chromiireducens</name>
    <dbReference type="NCBI Taxonomy" id="225345"/>
    <lineage>
        <taxon>Bacteria</taxon>
        <taxon>Bacillati</taxon>
        <taxon>Bacillota</taxon>
        <taxon>Clostridia</taxon>
        <taxon>Eubacteriales</taxon>
        <taxon>Clostridiaceae</taxon>
        <taxon>Clostridium</taxon>
    </lineage>
</organism>
<evidence type="ECO:0000313" key="9">
    <source>
        <dbReference type="EMBL" id="MVX62227.1"/>
    </source>
</evidence>
<dbReference type="GO" id="GO:0042742">
    <property type="term" value="P:defense response to bacterium"/>
    <property type="evidence" value="ECO:0007669"/>
    <property type="project" value="UniProtKB-KW"/>
</dbReference>
<dbReference type="InterPro" id="IPR023346">
    <property type="entry name" value="Lysozyme-like_dom_sf"/>
</dbReference>
<dbReference type="GO" id="GO:0016998">
    <property type="term" value="P:cell wall macromolecule catabolic process"/>
    <property type="evidence" value="ECO:0007669"/>
    <property type="project" value="InterPro"/>
</dbReference>
<comment type="caution">
    <text evidence="9">The sequence shown here is derived from an EMBL/GenBank/DDBJ whole genome shotgun (WGS) entry which is preliminary data.</text>
</comment>
<dbReference type="Gene3D" id="2.10.270.10">
    <property type="entry name" value="Cholin Binding"/>
    <property type="match status" value="1"/>
</dbReference>
<name>A0A964W0P7_9CLOT</name>
<dbReference type="Gene3D" id="1.10.530.40">
    <property type="match status" value="1"/>
</dbReference>
<dbReference type="HAMAP" id="MF_04110">
    <property type="entry name" value="ENDOLYSIN_T4"/>
    <property type="match status" value="1"/>
</dbReference>
<evidence type="ECO:0000256" key="1">
    <source>
        <dbReference type="ARBA" id="ARBA00000632"/>
    </source>
</evidence>
<evidence type="ECO:0000256" key="6">
    <source>
        <dbReference type="ARBA" id="ARBA00023200"/>
    </source>
</evidence>
<dbReference type="InterPro" id="IPR002196">
    <property type="entry name" value="Glyco_hydro_24"/>
</dbReference>
<dbReference type="InterPro" id="IPR033907">
    <property type="entry name" value="Endolysin_autolysin"/>
</dbReference>
<evidence type="ECO:0000313" key="10">
    <source>
        <dbReference type="Proteomes" id="UP000656077"/>
    </source>
</evidence>
<dbReference type="InterPro" id="IPR051018">
    <property type="entry name" value="Bacteriophage_GH24"/>
</dbReference>
<dbReference type="GO" id="GO:0031640">
    <property type="term" value="P:killing of cells of another organism"/>
    <property type="evidence" value="ECO:0007669"/>
    <property type="project" value="UniProtKB-KW"/>
</dbReference>
<keyword evidence="2 8" id="KW-0929">Antimicrobial</keyword>
<evidence type="ECO:0000256" key="8">
    <source>
        <dbReference type="RuleBase" id="RU003788"/>
    </source>
</evidence>
<evidence type="ECO:0000256" key="3">
    <source>
        <dbReference type="ARBA" id="ARBA00022638"/>
    </source>
</evidence>
<dbReference type="PANTHER" id="PTHR38107">
    <property type="match status" value="1"/>
</dbReference>
<dbReference type="Pfam" id="PF00959">
    <property type="entry name" value="Phage_lysozyme"/>
    <property type="match status" value="1"/>
</dbReference>
<accession>A0A964W0P7</accession>
<evidence type="ECO:0000256" key="7">
    <source>
        <dbReference type="ARBA" id="ARBA00023295"/>
    </source>
</evidence>
<dbReference type="GO" id="GO:0003796">
    <property type="term" value="F:lysozyme activity"/>
    <property type="evidence" value="ECO:0007669"/>
    <property type="project" value="UniProtKB-EC"/>
</dbReference>
<keyword evidence="4" id="KW-0677">Repeat</keyword>
<comment type="catalytic activity">
    <reaction evidence="1 8">
        <text>Hydrolysis of (1-&gt;4)-beta-linkages between N-acetylmuramic acid and N-acetyl-D-glucosamine residues in a peptidoglycan and between N-acetyl-D-glucosamine residues in chitodextrins.</text>
        <dbReference type="EC" id="3.2.1.17"/>
    </reaction>
</comment>
<dbReference type="EMBL" id="WSRQ01000001">
    <property type="protein sequence ID" value="MVX62227.1"/>
    <property type="molecule type" value="Genomic_DNA"/>
</dbReference>
<dbReference type="EC" id="3.2.1.17" evidence="8"/>
<proteinExistence type="inferred from homology"/>
<dbReference type="AlphaFoldDB" id="A0A964W0P7"/>